<reference evidence="1" key="2">
    <citation type="journal article" date="2024" name="Plant">
        <title>Genomic evolution and insights into agronomic trait innovations of Sesamum species.</title>
        <authorList>
            <person name="Miao H."/>
            <person name="Wang L."/>
            <person name="Qu L."/>
            <person name="Liu H."/>
            <person name="Sun Y."/>
            <person name="Le M."/>
            <person name="Wang Q."/>
            <person name="Wei S."/>
            <person name="Zheng Y."/>
            <person name="Lin W."/>
            <person name="Duan Y."/>
            <person name="Cao H."/>
            <person name="Xiong S."/>
            <person name="Wang X."/>
            <person name="Wei L."/>
            <person name="Li C."/>
            <person name="Ma Q."/>
            <person name="Ju M."/>
            <person name="Zhao R."/>
            <person name="Li G."/>
            <person name="Mu C."/>
            <person name="Tian Q."/>
            <person name="Mei H."/>
            <person name="Zhang T."/>
            <person name="Gao T."/>
            <person name="Zhang H."/>
        </authorList>
    </citation>
    <scope>NUCLEOTIDE SEQUENCE</scope>
    <source>
        <strain evidence="1">G02</strain>
    </source>
</reference>
<dbReference type="PANTHER" id="PTHR33116">
    <property type="entry name" value="REVERSE TRANSCRIPTASE ZINC-BINDING DOMAIN-CONTAINING PROTEIN-RELATED-RELATED"/>
    <property type="match status" value="1"/>
</dbReference>
<organism evidence="1">
    <name type="scientific">Sesamum radiatum</name>
    <name type="common">Black benniseed</name>
    <dbReference type="NCBI Taxonomy" id="300843"/>
    <lineage>
        <taxon>Eukaryota</taxon>
        <taxon>Viridiplantae</taxon>
        <taxon>Streptophyta</taxon>
        <taxon>Embryophyta</taxon>
        <taxon>Tracheophyta</taxon>
        <taxon>Spermatophyta</taxon>
        <taxon>Magnoliopsida</taxon>
        <taxon>eudicotyledons</taxon>
        <taxon>Gunneridae</taxon>
        <taxon>Pentapetalae</taxon>
        <taxon>asterids</taxon>
        <taxon>lamiids</taxon>
        <taxon>Lamiales</taxon>
        <taxon>Pedaliaceae</taxon>
        <taxon>Sesamum</taxon>
    </lineage>
</organism>
<dbReference type="AlphaFoldDB" id="A0AAW2S137"/>
<reference evidence="1" key="1">
    <citation type="submission" date="2020-06" db="EMBL/GenBank/DDBJ databases">
        <authorList>
            <person name="Li T."/>
            <person name="Hu X."/>
            <person name="Zhang T."/>
            <person name="Song X."/>
            <person name="Zhang H."/>
            <person name="Dai N."/>
            <person name="Sheng W."/>
            <person name="Hou X."/>
            <person name="Wei L."/>
        </authorList>
    </citation>
    <scope>NUCLEOTIDE SEQUENCE</scope>
    <source>
        <strain evidence="1">G02</strain>
        <tissue evidence="1">Leaf</tissue>
    </source>
</reference>
<dbReference type="EMBL" id="JACGWJ010000012">
    <property type="protein sequence ID" value="KAL0386132.1"/>
    <property type="molecule type" value="Genomic_DNA"/>
</dbReference>
<name>A0AAW2S137_SESRA</name>
<dbReference type="PANTHER" id="PTHR33116:SF86">
    <property type="entry name" value="REVERSE TRANSCRIPTASE DOMAIN-CONTAINING PROTEIN"/>
    <property type="match status" value="1"/>
</dbReference>
<protein>
    <submittedName>
        <fullName evidence="1">Uncharacterized protein</fullName>
    </submittedName>
</protein>
<comment type="caution">
    <text evidence="1">The sequence shown here is derived from an EMBL/GenBank/DDBJ whole genome shotgun (WGS) entry which is preliminary data.</text>
</comment>
<proteinExistence type="predicted"/>
<gene>
    <name evidence="1" type="ORF">Sradi_3007500</name>
</gene>
<evidence type="ECO:0000313" key="1">
    <source>
        <dbReference type="EMBL" id="KAL0386132.1"/>
    </source>
</evidence>
<accession>A0AAW2S137</accession>
<sequence length="140" mass="16094">MIKSLHKAIATYSMSCFKLLETFLEEVEGLLAAFFWKQEAGKTIHWLVWSKVCRSKKEGVLGMRCLKEFNVALLCKQAWRVSTATDSLVHRLFKARYLSETMLIQAMGKESISYAWRSILSAKPLLQTGCRWRIRDGSSI</sequence>